<keyword evidence="1" id="KW-0175">Coiled coil</keyword>
<evidence type="ECO:0008006" key="5">
    <source>
        <dbReference type="Google" id="ProtNLM"/>
    </source>
</evidence>
<dbReference type="EMBL" id="BAABUJ010000027">
    <property type="protein sequence ID" value="GAA5803365.1"/>
    <property type="molecule type" value="Genomic_DNA"/>
</dbReference>
<keyword evidence="4" id="KW-1185">Reference proteome</keyword>
<evidence type="ECO:0000256" key="2">
    <source>
        <dbReference type="SAM" id="MobiDB-lite"/>
    </source>
</evidence>
<organism evidence="3 4">
    <name type="scientific">Helicostylum pulchrum</name>
    <dbReference type="NCBI Taxonomy" id="562976"/>
    <lineage>
        <taxon>Eukaryota</taxon>
        <taxon>Fungi</taxon>
        <taxon>Fungi incertae sedis</taxon>
        <taxon>Mucoromycota</taxon>
        <taxon>Mucoromycotina</taxon>
        <taxon>Mucoromycetes</taxon>
        <taxon>Mucorales</taxon>
        <taxon>Mucorineae</taxon>
        <taxon>Mucoraceae</taxon>
        <taxon>Helicostylum</taxon>
    </lineage>
</organism>
<feature type="region of interest" description="Disordered" evidence="2">
    <location>
        <begin position="73"/>
        <end position="106"/>
    </location>
</feature>
<feature type="coiled-coil region" evidence="1">
    <location>
        <begin position="361"/>
        <end position="395"/>
    </location>
</feature>
<sequence length="606" mass="71041">MYDKKENLEEFKQVLQERSRMPRGIVTDAELSVNTGATELERLLKRKTKEKTPLQWYKDFIKDEYDGIQEQVKQESVGTKPFPEESSHFHRGESSSSVQTKEDRNRKIEDQISVQEDEEDMRAKYDIEADVNYNVALEVLEEEDEFEDETDDVSRARLMKLRAVICEAIYKAKHANQSVDIKNLEDAFTSITLQESRVSKLICDFLLPYVPKKEKRYCIPHMLPFLFMSNDVFRCSGYQKYQAKMLPLQKVNSLSATKIDASTLFSLFATSSTGQNMDFFDFDKRLIVSRQKANEPNNDPKRVFFDLKKLKKVCGGYKMTFAHSMRLLPGLRIVQVFGYKLNIQNEEREQKKPSKTRVAKKDDKKADITEYQQKLNDLVVKVRELSKERRDLYQKFNVRKIKRGWKKAAVTEEHKENNQVIYHKVKLLKAEQYKTELKLVQAKEDLQQAKRQLQLLRSTNIETEDPVSKKRNIDNTEYVGIDKAENVTLDKGLFNSGDIMFSGTDNGLVSMTETVKFTPKRFRFHLKLYNHFSALAEGKIEASVFDILCESNPLKQMNNPNMCLFRKKRRISNVTYIFQNIWKGNSVWHWRHKKEKTIGNKQELVR</sequence>
<evidence type="ECO:0000256" key="1">
    <source>
        <dbReference type="SAM" id="Coils"/>
    </source>
</evidence>
<evidence type="ECO:0000313" key="3">
    <source>
        <dbReference type="EMBL" id="GAA5803365.1"/>
    </source>
</evidence>
<comment type="caution">
    <text evidence="3">The sequence shown here is derived from an EMBL/GenBank/DDBJ whole genome shotgun (WGS) entry which is preliminary data.</text>
</comment>
<name>A0ABP9Y9D7_9FUNG</name>
<reference evidence="3 4" key="1">
    <citation type="submission" date="2024-04" db="EMBL/GenBank/DDBJ databases">
        <title>genome sequences of Mucor flavus KT1a and Helicostylum pulchrum KT1b strains isolation_sourced from the surface of a dry-aged beef.</title>
        <authorList>
            <person name="Toyotome T."/>
            <person name="Hosono M."/>
            <person name="Torimaru M."/>
            <person name="Fukuda K."/>
            <person name="Mikami N."/>
        </authorList>
    </citation>
    <scope>NUCLEOTIDE SEQUENCE [LARGE SCALE GENOMIC DNA]</scope>
    <source>
        <strain evidence="3 4">KT1b</strain>
    </source>
</reference>
<dbReference type="Proteomes" id="UP001476247">
    <property type="component" value="Unassembled WGS sequence"/>
</dbReference>
<accession>A0ABP9Y9D7</accession>
<feature type="coiled-coil region" evidence="1">
    <location>
        <begin position="432"/>
        <end position="459"/>
    </location>
</feature>
<evidence type="ECO:0000313" key="4">
    <source>
        <dbReference type="Proteomes" id="UP001476247"/>
    </source>
</evidence>
<protein>
    <recommendedName>
        <fullName evidence="5">Nucleolar protein 14</fullName>
    </recommendedName>
</protein>
<proteinExistence type="predicted"/>
<gene>
    <name evidence="3" type="ORF">HPULCUR_008844</name>
</gene>
<feature type="compositionally biased region" description="Basic and acidic residues" evidence="2">
    <location>
        <begin position="82"/>
        <end position="93"/>
    </location>
</feature>